<organism evidence="1 2">
    <name type="scientific">Rhizocola hellebori</name>
    <dbReference type="NCBI Taxonomy" id="1392758"/>
    <lineage>
        <taxon>Bacteria</taxon>
        <taxon>Bacillati</taxon>
        <taxon>Actinomycetota</taxon>
        <taxon>Actinomycetes</taxon>
        <taxon>Micromonosporales</taxon>
        <taxon>Micromonosporaceae</taxon>
        <taxon>Rhizocola</taxon>
    </lineage>
</organism>
<name>A0A8J3Q882_9ACTN</name>
<protein>
    <submittedName>
        <fullName evidence="1">Uncharacterized protein</fullName>
    </submittedName>
</protein>
<dbReference type="Proteomes" id="UP000612899">
    <property type="component" value="Unassembled WGS sequence"/>
</dbReference>
<evidence type="ECO:0000313" key="1">
    <source>
        <dbReference type="EMBL" id="GIH05048.1"/>
    </source>
</evidence>
<dbReference type="AlphaFoldDB" id="A0A8J3Q882"/>
<comment type="caution">
    <text evidence="1">The sequence shown here is derived from an EMBL/GenBank/DDBJ whole genome shotgun (WGS) entry which is preliminary data.</text>
</comment>
<sequence>MAKGLLGTPESAWAAAGTYDAAHAANNTIITRANMSRMSTSLD</sequence>
<dbReference type="EMBL" id="BONY01000016">
    <property type="protein sequence ID" value="GIH05048.1"/>
    <property type="molecule type" value="Genomic_DNA"/>
</dbReference>
<accession>A0A8J3Q882</accession>
<keyword evidence="2" id="KW-1185">Reference proteome</keyword>
<reference evidence="1" key="1">
    <citation type="submission" date="2021-01" db="EMBL/GenBank/DDBJ databases">
        <title>Whole genome shotgun sequence of Rhizocola hellebori NBRC 109834.</title>
        <authorList>
            <person name="Komaki H."/>
            <person name="Tamura T."/>
        </authorList>
    </citation>
    <scope>NUCLEOTIDE SEQUENCE</scope>
    <source>
        <strain evidence="1">NBRC 109834</strain>
    </source>
</reference>
<evidence type="ECO:0000313" key="2">
    <source>
        <dbReference type="Proteomes" id="UP000612899"/>
    </source>
</evidence>
<gene>
    <name evidence="1" type="ORF">Rhe02_31150</name>
</gene>
<proteinExistence type="predicted"/>